<dbReference type="AlphaFoldDB" id="A0A1R4B280"/>
<keyword evidence="2" id="KW-0413">Isomerase</keyword>
<feature type="domain" description="DUF2726" evidence="1">
    <location>
        <begin position="38"/>
        <end position="158"/>
    </location>
</feature>
<dbReference type="GO" id="GO:0016853">
    <property type="term" value="F:isomerase activity"/>
    <property type="evidence" value="ECO:0007669"/>
    <property type="project" value="UniProtKB-KW"/>
</dbReference>
<dbReference type="EMBL" id="FUFT01000002">
    <property type="protein sequence ID" value="SJL83027.1"/>
    <property type="molecule type" value="Genomic_DNA"/>
</dbReference>
<dbReference type="STRING" id="1918946.VPAL9027_00973"/>
<dbReference type="Proteomes" id="UP000189475">
    <property type="component" value="Unassembled WGS sequence"/>
</dbReference>
<dbReference type="OrthoDB" id="5782056at2"/>
<dbReference type="InterPro" id="IPR014538">
    <property type="entry name" value="UCP028063_topo_Znf"/>
</dbReference>
<evidence type="ECO:0000313" key="3">
    <source>
        <dbReference type="Proteomes" id="UP000189475"/>
    </source>
</evidence>
<evidence type="ECO:0000259" key="1">
    <source>
        <dbReference type="Pfam" id="PF10881"/>
    </source>
</evidence>
<reference evidence="2 3" key="1">
    <citation type="submission" date="2017-02" db="EMBL/GenBank/DDBJ databases">
        <authorList>
            <person name="Peterson S.W."/>
        </authorList>
    </citation>
    <scope>NUCLEOTIDE SEQUENCE [LARGE SCALE GENOMIC DNA]</scope>
    <source>
        <strain evidence="2 3">CECT 9027</strain>
    </source>
</reference>
<dbReference type="RefSeq" id="WP_077312858.1">
    <property type="nucleotide sequence ID" value="NZ_AP024887.1"/>
</dbReference>
<keyword evidence="3" id="KW-1185">Reference proteome</keyword>
<proteinExistence type="predicted"/>
<dbReference type="InterPro" id="IPR024402">
    <property type="entry name" value="DUF2726"/>
</dbReference>
<name>A0A1R4B280_9VIBR</name>
<dbReference type="PIRSF" id="PIRSF028063">
    <property type="entry name" value="UCP028063"/>
    <property type="match status" value="1"/>
</dbReference>
<dbReference type="Pfam" id="PF10881">
    <property type="entry name" value="DUF2726"/>
    <property type="match status" value="1"/>
</dbReference>
<protein>
    <submittedName>
        <fullName evidence="2">DNA topoisomerase I</fullName>
    </submittedName>
</protein>
<organism evidence="2 3">
    <name type="scientific">Vibrio palustris</name>
    <dbReference type="NCBI Taxonomy" id="1918946"/>
    <lineage>
        <taxon>Bacteria</taxon>
        <taxon>Pseudomonadati</taxon>
        <taxon>Pseudomonadota</taxon>
        <taxon>Gammaproteobacteria</taxon>
        <taxon>Vibrionales</taxon>
        <taxon>Vibrionaceae</taxon>
        <taxon>Vibrio</taxon>
    </lineage>
</organism>
<dbReference type="Gene3D" id="3.30.65.10">
    <property type="entry name" value="Bacterial Topoisomerase I, domain 1"/>
    <property type="match status" value="1"/>
</dbReference>
<gene>
    <name evidence="2" type="ORF">VPAL9027_00973</name>
</gene>
<sequence>MFDIFVVVAILVAFFYVIQKYVLKQEDTKRYQYRVKGPVLSANEGAFYNALVAAVGEHGVVLTRVSMTSILAPYKITNKKAWFIAHNHISRSYFDYLVCDARTLEPRVVIELDNGKALDKGKAEREKLVMQVCKSANLPLIGANIKMSYQVGKLRRLLATHIDLIEPDKEVRFCKRCGSPMILKVASQGEYKGRRFFTCSRQPHCTYTENYNVVFDEMNDEPIMPTLFHDNKE</sequence>
<evidence type="ECO:0000313" key="2">
    <source>
        <dbReference type="EMBL" id="SJL83027.1"/>
    </source>
</evidence>
<accession>A0A1R4B280</accession>